<evidence type="ECO:0000313" key="3">
    <source>
        <dbReference type="Proteomes" id="UP000593567"/>
    </source>
</evidence>
<accession>A0A7J7JI38</accession>
<protein>
    <submittedName>
        <fullName evidence="2">Uncharacterized protein</fullName>
    </submittedName>
</protein>
<feature type="coiled-coil region" evidence="1">
    <location>
        <begin position="47"/>
        <end position="100"/>
    </location>
</feature>
<dbReference type="EMBL" id="VXIV02002437">
    <property type="protein sequence ID" value="KAF6025737.1"/>
    <property type="molecule type" value="Genomic_DNA"/>
</dbReference>
<evidence type="ECO:0000256" key="1">
    <source>
        <dbReference type="SAM" id="Coils"/>
    </source>
</evidence>
<organism evidence="2 3">
    <name type="scientific">Bugula neritina</name>
    <name type="common">Brown bryozoan</name>
    <name type="synonym">Sertularia neritina</name>
    <dbReference type="NCBI Taxonomy" id="10212"/>
    <lineage>
        <taxon>Eukaryota</taxon>
        <taxon>Metazoa</taxon>
        <taxon>Spiralia</taxon>
        <taxon>Lophotrochozoa</taxon>
        <taxon>Bryozoa</taxon>
        <taxon>Gymnolaemata</taxon>
        <taxon>Cheilostomatida</taxon>
        <taxon>Flustrina</taxon>
        <taxon>Buguloidea</taxon>
        <taxon>Bugulidae</taxon>
        <taxon>Bugula</taxon>
    </lineage>
</organism>
<gene>
    <name evidence="2" type="ORF">EB796_015988</name>
</gene>
<name>A0A7J7JI38_BUGNE</name>
<reference evidence="2" key="1">
    <citation type="submission" date="2020-06" db="EMBL/GenBank/DDBJ databases">
        <title>Draft genome of Bugula neritina, a colonial animal packing powerful symbionts and potential medicines.</title>
        <authorList>
            <person name="Rayko M."/>
        </authorList>
    </citation>
    <scope>NUCLEOTIDE SEQUENCE [LARGE SCALE GENOMIC DNA]</scope>
    <source>
        <strain evidence="2">Kwan_BN1</strain>
    </source>
</reference>
<evidence type="ECO:0000313" key="2">
    <source>
        <dbReference type="EMBL" id="KAF6025737.1"/>
    </source>
</evidence>
<sequence length="228" mass="26239">MVFIVKFCYLYLMSLNNWIEIQIGKPDFDESNTKDILVIVKDNSYYNSTMEEQLAKKLQAIESLEIEILNLEKAFGNDSLQSLQEELEFVEQQIAYDQKDVESYEKLAADMQCNIEWHKQHKKSKNAASDDLEMVKNALGEFNSIYIEAYDASSGTLHLNFWPVSLNQPVNIELHLDGGKIRIDSIHSQNEKLNSLITNNSNLLKVIEAADLHRLSMTLMKIIDSQFI</sequence>
<dbReference type="Proteomes" id="UP000593567">
    <property type="component" value="Unassembled WGS sequence"/>
</dbReference>
<comment type="caution">
    <text evidence="2">The sequence shown here is derived from an EMBL/GenBank/DDBJ whole genome shotgun (WGS) entry which is preliminary data.</text>
</comment>
<keyword evidence="3" id="KW-1185">Reference proteome</keyword>
<dbReference type="AlphaFoldDB" id="A0A7J7JI38"/>
<proteinExistence type="predicted"/>
<keyword evidence="1" id="KW-0175">Coiled coil</keyword>